<evidence type="ECO:0000256" key="2">
    <source>
        <dbReference type="SAM" id="Phobius"/>
    </source>
</evidence>
<evidence type="ECO:0000313" key="5">
    <source>
        <dbReference type="EMBL" id="ARN76174.1"/>
    </source>
</evidence>
<dbReference type="AlphaFoldDB" id="A0A1X9NGM3"/>
<dbReference type="InterPro" id="IPR057699">
    <property type="entry name" value="DUF7939"/>
</dbReference>
<feature type="domain" description="DUF7939" evidence="4">
    <location>
        <begin position="458"/>
        <end position="543"/>
    </location>
</feature>
<dbReference type="Pfam" id="PF13584">
    <property type="entry name" value="BatD"/>
    <property type="match status" value="2"/>
</dbReference>
<dbReference type="OrthoDB" id="5293418at2"/>
<feature type="chain" id="PRO_5013344665" description="DUF7939 domain-containing protein" evidence="3">
    <location>
        <begin position="21"/>
        <end position="561"/>
    </location>
</feature>
<dbReference type="PANTHER" id="PTHR40940">
    <property type="entry name" value="PROTEIN BATD-RELATED"/>
    <property type="match status" value="1"/>
</dbReference>
<keyword evidence="3" id="KW-0732">Signal</keyword>
<feature type="transmembrane region" description="Helical" evidence="2">
    <location>
        <begin position="414"/>
        <end position="435"/>
    </location>
</feature>
<dbReference type="EMBL" id="CP019343">
    <property type="protein sequence ID" value="ARN76174.1"/>
    <property type="molecule type" value="Genomic_DNA"/>
</dbReference>
<dbReference type="STRING" id="716816.BST96_19960"/>
<reference evidence="5 6" key="1">
    <citation type="submission" date="2016-11" db="EMBL/GenBank/DDBJ databases">
        <title>Trade-off between light-utilization and light-protection in marine flavobacteria.</title>
        <authorList>
            <person name="Kumagai Y."/>
        </authorList>
    </citation>
    <scope>NUCLEOTIDE SEQUENCE [LARGE SCALE GENOMIC DNA]</scope>
    <source>
        <strain evidence="5 6">NBRC 107125</strain>
    </source>
</reference>
<dbReference type="RefSeq" id="WP_085760375.1">
    <property type="nucleotide sequence ID" value="NZ_CP019343.1"/>
</dbReference>
<keyword evidence="6" id="KW-1185">Reference proteome</keyword>
<dbReference type="InterPro" id="IPR025738">
    <property type="entry name" value="BatD"/>
</dbReference>
<feature type="region of interest" description="Disordered" evidence="1">
    <location>
        <begin position="315"/>
        <end position="334"/>
    </location>
</feature>
<evidence type="ECO:0000256" key="3">
    <source>
        <dbReference type="SAM" id="SignalP"/>
    </source>
</evidence>
<proteinExistence type="predicted"/>
<evidence type="ECO:0000256" key="1">
    <source>
        <dbReference type="SAM" id="MobiDB-lite"/>
    </source>
</evidence>
<feature type="compositionally biased region" description="Polar residues" evidence="1">
    <location>
        <begin position="318"/>
        <end position="334"/>
    </location>
</feature>
<name>A0A1X9NGM3_9GAMM</name>
<dbReference type="Proteomes" id="UP000193450">
    <property type="component" value="Chromosome"/>
</dbReference>
<feature type="signal peptide" evidence="3">
    <location>
        <begin position="1"/>
        <end position="20"/>
    </location>
</feature>
<dbReference type="KEGG" id="osg:BST96_19960"/>
<dbReference type="Pfam" id="PF25607">
    <property type="entry name" value="DUF7939"/>
    <property type="match status" value="1"/>
</dbReference>
<accession>A0A1X9NGM3</accession>
<protein>
    <recommendedName>
        <fullName evidence="4">DUF7939 domain-containing protein</fullName>
    </recommendedName>
</protein>
<keyword evidence="2" id="KW-1133">Transmembrane helix</keyword>
<sequence>MQRSIVAFIILIVFNMAVTAAEPVASIDRSVIAIDDTLTLKIRINDGGSYGGPDLSPVKNTFYVLGNSQSSRHMIRNGKSESWTEWVITLMPKRKGRLEIPSINVDGQRTQPISVVVQPSIPTPGGSLEPVFVESEVDTSSVYVQQQLIYTLRIFQSVQLDNMNITEPEFDNAAMEKLGQNSFQRRIQNSPYRVHELRYAIFPQQTGELIIPELVFTANEALARRSVFSLPGQGQRIRKMTQQHTIKVKAPPSSFTGDTWLPAKSLKLIETWSSSPGNITVGDSITRKVTIEAEGLLDSQLPPLSFSPIEGAKFYPDNGSSETTATDKGTLSTRADSAAIIPTREGEITLPEIRLQWWDTKARKIREAVIPASTLTVKPALNNTQGNSTPLAMDHSLPTSPLSTVATGNPSQNLLWQSIAAGFALAWLITLYLWWQLKRNNRVDSTPDTVIIEKVLSEKQAFKQLSKLCRNNDIQAVRPALVEWARSYWPEHSIQSLHDIQGHSDHPSFNSALTQLDNALYGSQQDSSWSGESLLSVIKLIRDSGKSKAVKAEHLKPLYSN</sequence>
<evidence type="ECO:0000313" key="6">
    <source>
        <dbReference type="Proteomes" id="UP000193450"/>
    </source>
</evidence>
<evidence type="ECO:0000259" key="4">
    <source>
        <dbReference type="Pfam" id="PF25607"/>
    </source>
</evidence>
<keyword evidence="2" id="KW-0812">Transmembrane</keyword>
<gene>
    <name evidence="5" type="ORF">BST96_19960</name>
</gene>
<organism evidence="5 6">
    <name type="scientific">Oceanicoccus sagamiensis</name>
    <dbReference type="NCBI Taxonomy" id="716816"/>
    <lineage>
        <taxon>Bacteria</taxon>
        <taxon>Pseudomonadati</taxon>
        <taxon>Pseudomonadota</taxon>
        <taxon>Gammaproteobacteria</taxon>
        <taxon>Cellvibrionales</taxon>
        <taxon>Spongiibacteraceae</taxon>
        <taxon>Oceanicoccus</taxon>
    </lineage>
</organism>
<keyword evidence="2" id="KW-0472">Membrane</keyword>
<dbReference type="PANTHER" id="PTHR40940:SF1">
    <property type="entry name" value="PROTEIN BATD"/>
    <property type="match status" value="1"/>
</dbReference>